<dbReference type="PRINTS" id="PR00111">
    <property type="entry name" value="ABHYDROLASE"/>
</dbReference>
<accession>A0ABX1GDA1</accession>
<protein>
    <submittedName>
        <fullName evidence="3">Alpha/beta fold hydrolase</fullName>
    </submittedName>
</protein>
<dbReference type="GO" id="GO:0016787">
    <property type="term" value="F:hydrolase activity"/>
    <property type="evidence" value="ECO:0007669"/>
    <property type="project" value="UniProtKB-KW"/>
</dbReference>
<dbReference type="InterPro" id="IPR000639">
    <property type="entry name" value="Epox_hydrolase-like"/>
</dbReference>
<evidence type="ECO:0000313" key="4">
    <source>
        <dbReference type="Proteomes" id="UP000765845"/>
    </source>
</evidence>
<reference evidence="3 4" key="1">
    <citation type="submission" date="2020-04" db="EMBL/GenBank/DDBJ databases">
        <authorList>
            <person name="Yoon J."/>
        </authorList>
    </citation>
    <scope>NUCLEOTIDE SEQUENCE [LARGE SCALE GENOMIC DNA]</scope>
    <source>
        <strain evidence="3 4">KMU-166</strain>
    </source>
</reference>
<dbReference type="PANTHER" id="PTHR46118:SF4">
    <property type="entry name" value="PROTEIN ABHD11"/>
    <property type="match status" value="1"/>
</dbReference>
<keyword evidence="4" id="KW-1185">Reference proteome</keyword>
<dbReference type="RefSeq" id="WP_168449646.1">
    <property type="nucleotide sequence ID" value="NZ_JAAWWK010000002.1"/>
</dbReference>
<comment type="caution">
    <text evidence="3">The sequence shown here is derived from an EMBL/GenBank/DDBJ whole genome shotgun (WGS) entry which is preliminary data.</text>
</comment>
<name>A0ABX1GDA1_9GAMM</name>
<dbReference type="EMBL" id="JAAWWK010000002">
    <property type="protein sequence ID" value="NKI17121.1"/>
    <property type="molecule type" value="Genomic_DNA"/>
</dbReference>
<dbReference type="PANTHER" id="PTHR46118">
    <property type="entry name" value="PROTEIN ABHD11"/>
    <property type="match status" value="1"/>
</dbReference>
<dbReference type="InterPro" id="IPR000073">
    <property type="entry name" value="AB_hydrolase_1"/>
</dbReference>
<sequence>MRSELRDGGLQMHADISGSGETAVVLLHGLFGSGSNLMSLGRYLEPAYKVVRMDLRNHGKSAHRDTMDIPQMAEDLRVTLDALEIDQCCLFGHSLGGKVAMQFAIRHPQRCSKLVVADIAPVRYGRGHDAIIEALLALDLRSLRNREHADEQLREAVPEIAVRQFLLKNLARDGQGGWMWRMNLAAIADCYDNLRDAPDSDVYSGPTLFIRGGASRYIVDENRVPIMKQFPDCRLETIEDAGHWLHAEKPQQFNGLVGEFLAQA</sequence>
<feature type="domain" description="AB hydrolase-1" evidence="2">
    <location>
        <begin position="23"/>
        <end position="250"/>
    </location>
</feature>
<keyword evidence="1 3" id="KW-0378">Hydrolase</keyword>
<evidence type="ECO:0000313" key="3">
    <source>
        <dbReference type="EMBL" id="NKI17121.1"/>
    </source>
</evidence>
<dbReference type="Proteomes" id="UP000765845">
    <property type="component" value="Unassembled WGS sequence"/>
</dbReference>
<dbReference type="PRINTS" id="PR00412">
    <property type="entry name" value="EPOXHYDRLASE"/>
</dbReference>
<proteinExistence type="predicted"/>
<gene>
    <name evidence="3" type="ORF">HCU74_06760</name>
</gene>
<dbReference type="Pfam" id="PF00561">
    <property type="entry name" value="Abhydrolase_1"/>
    <property type="match status" value="1"/>
</dbReference>
<evidence type="ECO:0000256" key="1">
    <source>
        <dbReference type="ARBA" id="ARBA00022801"/>
    </source>
</evidence>
<evidence type="ECO:0000259" key="2">
    <source>
        <dbReference type="Pfam" id="PF00561"/>
    </source>
</evidence>
<organism evidence="3 4">
    <name type="scientific">Spongiibacter thalassae</name>
    <dbReference type="NCBI Taxonomy" id="2721624"/>
    <lineage>
        <taxon>Bacteria</taxon>
        <taxon>Pseudomonadati</taxon>
        <taxon>Pseudomonadota</taxon>
        <taxon>Gammaproteobacteria</taxon>
        <taxon>Cellvibrionales</taxon>
        <taxon>Spongiibacteraceae</taxon>
        <taxon>Spongiibacter</taxon>
    </lineage>
</organism>
<dbReference type="SUPFAM" id="SSF53474">
    <property type="entry name" value="alpha/beta-Hydrolases"/>
    <property type="match status" value="1"/>
</dbReference>
<dbReference type="Gene3D" id="3.40.50.1820">
    <property type="entry name" value="alpha/beta hydrolase"/>
    <property type="match status" value="1"/>
</dbReference>
<dbReference type="InterPro" id="IPR029058">
    <property type="entry name" value="AB_hydrolase_fold"/>
</dbReference>